<keyword evidence="2" id="KW-1185">Reference proteome</keyword>
<evidence type="ECO:0000313" key="1">
    <source>
        <dbReference type="EMBL" id="QFU14579.1"/>
    </source>
</evidence>
<name>A0A5P9JR22_9ALPH</name>
<dbReference type="KEGG" id="vg:80541382"/>
<proteinExistence type="predicted"/>
<sequence length="61" mass="6760">MTFRRVAIGQGTAPTMTNVGNTAISHTSKKDVSPRRKIACTVQYSTFIVQIKLEEDTIMDT</sequence>
<accession>A0A5P9JR22</accession>
<evidence type="ECO:0000313" key="2">
    <source>
        <dbReference type="Proteomes" id="UP001162227"/>
    </source>
</evidence>
<organism evidence="1 2">
    <name type="scientific">Psittacid alphaherpesvirus 5</name>
    <dbReference type="NCBI Taxonomy" id="2972693"/>
    <lineage>
        <taxon>Viruses</taxon>
        <taxon>Duplodnaviria</taxon>
        <taxon>Heunggongvirae</taxon>
        <taxon>Peploviricota</taxon>
        <taxon>Herviviricetes</taxon>
        <taxon>Herpesvirales</taxon>
        <taxon>Orthoherpesviridae</taxon>
        <taxon>Alphaherpesvirinae</taxon>
        <taxon>Iltovirus</taxon>
        <taxon>Iltovirus psittacidalpha5</taxon>
    </lineage>
</organism>
<dbReference type="EMBL" id="MK955929">
    <property type="protein sequence ID" value="QFU14579.1"/>
    <property type="molecule type" value="Genomic_DNA"/>
</dbReference>
<protein>
    <submittedName>
        <fullName evidence="1">Uncharacterized protein</fullName>
    </submittedName>
</protein>
<dbReference type="RefSeq" id="YP_010802609.1">
    <property type="nucleotide sequence ID" value="NC_077028.1"/>
</dbReference>
<reference evidence="1" key="2">
    <citation type="submission" date="2019-05" db="EMBL/GenBank/DDBJ databases">
        <authorList>
            <person name="Sutherland M."/>
            <person name="Sarker S."/>
            <person name="Raidal S.R."/>
        </authorList>
    </citation>
    <scope>NUCLEOTIDE SEQUENCE</scope>
    <source>
        <strain evidence="1">PsHV 5</strain>
    </source>
</reference>
<gene>
    <name evidence="1" type="primary">hypothetical protein</name>
</gene>
<reference evidence="1" key="1">
    <citation type="journal article" date="2019" name="Vet. Microbiol.">
        <title>Molecular and microscopic characterisation of a novel pathogenic herpesvirus from Indian ringneck parrots (Psittacula krameri).</title>
        <authorList>
            <person name="Sutherland M."/>
            <person name="Sarker S."/>
            <person name="Raidal S.R."/>
        </authorList>
    </citation>
    <scope>NUCLEOTIDE SEQUENCE</scope>
    <source>
        <strain evidence="1">PsHV 5</strain>
    </source>
</reference>
<dbReference type="Proteomes" id="UP001162227">
    <property type="component" value="Segment"/>
</dbReference>
<dbReference type="GeneID" id="80541382"/>